<feature type="domain" description="Small ribosomal subunit protein uS7" evidence="4">
    <location>
        <begin position="7"/>
        <end position="124"/>
    </location>
</feature>
<dbReference type="InterPro" id="IPR036823">
    <property type="entry name" value="Ribosomal_uS7_dom_sf"/>
</dbReference>
<gene>
    <name evidence="5" type="primary">rps7</name>
</gene>
<proteinExistence type="inferred from homology"/>
<evidence type="ECO:0000256" key="1">
    <source>
        <dbReference type="ARBA" id="ARBA00007151"/>
    </source>
</evidence>
<dbReference type="AlphaFoldDB" id="Q9G4B5"/>
<dbReference type="GO" id="GO:0005840">
    <property type="term" value="C:ribosome"/>
    <property type="evidence" value="ECO:0007669"/>
    <property type="project" value="UniProtKB-KW"/>
</dbReference>
<accession>Q9G4B5</accession>
<dbReference type="Pfam" id="PF00177">
    <property type="entry name" value="Ribosomal_S7"/>
    <property type="match status" value="1"/>
</dbReference>
<dbReference type="InterPro" id="IPR023798">
    <property type="entry name" value="Ribosomal_uS7_dom"/>
</dbReference>
<dbReference type="Gene3D" id="1.10.455.10">
    <property type="entry name" value="Ribosomal protein S7 domain"/>
    <property type="match status" value="1"/>
</dbReference>
<organism evidence="5">
    <name type="scientific">Thraustochytrium aureum</name>
    <dbReference type="NCBI Taxonomy" id="42467"/>
    <lineage>
        <taxon>Eukaryota</taxon>
        <taxon>Sar</taxon>
        <taxon>Stramenopiles</taxon>
        <taxon>Bigyra</taxon>
        <taxon>Labyrinthulomycetes</taxon>
        <taxon>Thraustochytrida</taxon>
        <taxon>Thraustochytriidae</taxon>
        <taxon>Thraustochytrium</taxon>
    </lineage>
</organism>
<dbReference type="GO" id="GO:1990904">
    <property type="term" value="C:ribonucleoprotein complex"/>
    <property type="evidence" value="ECO:0007669"/>
    <property type="project" value="UniProtKB-KW"/>
</dbReference>
<evidence type="ECO:0000256" key="3">
    <source>
        <dbReference type="ARBA" id="ARBA00023274"/>
    </source>
</evidence>
<dbReference type="PIRSF" id="PIRSF002122">
    <property type="entry name" value="RPS7p_RPS7a_RPS5e_RPS7o"/>
    <property type="match status" value="1"/>
</dbReference>
<keyword evidence="2 5" id="KW-0689">Ribosomal protein</keyword>
<dbReference type="SUPFAM" id="SSF47973">
    <property type="entry name" value="Ribosomal protein S7"/>
    <property type="match status" value="1"/>
</dbReference>
<evidence type="ECO:0000259" key="4">
    <source>
        <dbReference type="Pfam" id="PF00177"/>
    </source>
</evidence>
<geneLocation type="mitochondrion" evidence="5"/>
<evidence type="ECO:0000256" key="2">
    <source>
        <dbReference type="ARBA" id="ARBA00022980"/>
    </source>
</evidence>
<reference evidence="5" key="1">
    <citation type="submission" date="2000-12" db="EMBL/GenBank/DDBJ databases">
        <title>Phylogenetic relationships of stramenopile algae, based on complete mitochondrial genome sequences.</title>
        <authorList>
            <person name="Burger G."/>
            <person name="Lang B.F."/>
            <person name="Gray W.M.M.W."/>
        </authorList>
    </citation>
    <scope>NUCLEOTIDE SEQUENCE</scope>
</reference>
<keyword evidence="3" id="KW-0687">Ribonucleoprotein</keyword>
<protein>
    <submittedName>
        <fullName evidence="5">Ribosomal protein S7</fullName>
    </submittedName>
</protein>
<dbReference type="GO" id="GO:0006412">
    <property type="term" value="P:translation"/>
    <property type="evidence" value="ECO:0007669"/>
    <property type="project" value="InterPro"/>
</dbReference>
<sequence length="128" mass="14638">MKSIERNIVSILTKNGKKKVAFKIIETSIKILLKKKLNPIKVFEQAIFNVTPSFEVKKYKRGNQFLFLPIVSSANRRQKLAIRWLINSAKLKKTEPFCIALSNSVIDAASQKGKAFNQKLSLYKQINL</sequence>
<comment type="similarity">
    <text evidence="1">Belongs to the universal ribosomal protein uS7 family.</text>
</comment>
<evidence type="ECO:0000313" key="5">
    <source>
        <dbReference type="EMBL" id="AAG23685.1"/>
    </source>
</evidence>
<dbReference type="InterPro" id="IPR000235">
    <property type="entry name" value="Ribosomal_uS7"/>
</dbReference>
<keyword evidence="5" id="KW-0496">Mitochondrion</keyword>
<dbReference type="EMBL" id="AF288091">
    <property type="protein sequence ID" value="AAG23685.1"/>
    <property type="molecule type" value="Genomic_DNA"/>
</dbReference>
<name>Q9G4B5_9STRA</name>